<dbReference type="RefSeq" id="WP_153456850.1">
    <property type="nucleotide sequence ID" value="NZ_WEGJ01000044.1"/>
</dbReference>
<dbReference type="EC" id="5.3.1.8" evidence="3"/>
<dbReference type="GO" id="GO:0005975">
    <property type="term" value="P:carbohydrate metabolic process"/>
    <property type="evidence" value="ECO:0007669"/>
    <property type="project" value="InterPro"/>
</dbReference>
<keyword evidence="5 10" id="KW-0862">Zinc</keyword>
<dbReference type="GO" id="GO:0004476">
    <property type="term" value="F:mannose-6-phosphate isomerase activity"/>
    <property type="evidence" value="ECO:0007669"/>
    <property type="project" value="UniProtKB-EC"/>
</dbReference>
<dbReference type="GO" id="GO:0009298">
    <property type="term" value="P:GDP-mannose biosynthetic process"/>
    <property type="evidence" value="ECO:0007669"/>
    <property type="project" value="InterPro"/>
</dbReference>
<feature type="binding site" evidence="10">
    <location>
        <position position="262"/>
    </location>
    <ligand>
        <name>Zn(2+)</name>
        <dbReference type="ChEBI" id="CHEBI:29105"/>
    </ligand>
</feature>
<evidence type="ECO:0000256" key="4">
    <source>
        <dbReference type="ARBA" id="ARBA00022723"/>
    </source>
</evidence>
<keyword evidence="4 10" id="KW-0479">Metal-binding</keyword>
<evidence type="ECO:0000256" key="5">
    <source>
        <dbReference type="ARBA" id="ARBA00022833"/>
    </source>
</evidence>
<comment type="catalytic activity">
    <reaction evidence="1">
        <text>D-mannose 6-phosphate = D-fructose 6-phosphate</text>
        <dbReference type="Rhea" id="RHEA:12356"/>
        <dbReference type="ChEBI" id="CHEBI:58735"/>
        <dbReference type="ChEBI" id="CHEBI:61527"/>
        <dbReference type="EC" id="5.3.1.8"/>
    </reaction>
</comment>
<evidence type="ECO:0000256" key="8">
    <source>
        <dbReference type="ARBA" id="ARBA00030762"/>
    </source>
</evidence>
<dbReference type="InterPro" id="IPR018050">
    <property type="entry name" value="Pmannose_isomerase-type1_CS"/>
</dbReference>
<comment type="cofactor">
    <cofactor evidence="10">
        <name>Zn(2+)</name>
        <dbReference type="ChEBI" id="CHEBI:29105"/>
    </cofactor>
    <text evidence="10">Binds 1 zinc ion per subunit.</text>
</comment>
<gene>
    <name evidence="13" type="primary">manA</name>
    <name evidence="13" type="ORF">SRB5_62520</name>
</gene>
<feature type="domain" description="Phosphomannose isomerase type I catalytic" evidence="11">
    <location>
        <begin position="3"/>
        <end position="148"/>
    </location>
</feature>
<evidence type="ECO:0000256" key="2">
    <source>
        <dbReference type="ARBA" id="ARBA00010772"/>
    </source>
</evidence>
<keyword evidence="6 13" id="KW-0413">Isomerase</keyword>
<dbReference type="CDD" id="cd07011">
    <property type="entry name" value="cupin_PMI_type_I_N"/>
    <property type="match status" value="1"/>
</dbReference>
<evidence type="ECO:0000256" key="3">
    <source>
        <dbReference type="ARBA" id="ARBA00011956"/>
    </source>
</evidence>
<evidence type="ECO:0000256" key="9">
    <source>
        <dbReference type="PIRSR" id="PIRSR001480-1"/>
    </source>
</evidence>
<feature type="binding site" evidence="10">
    <location>
        <position position="133"/>
    </location>
    <ligand>
        <name>Zn(2+)</name>
        <dbReference type="ChEBI" id="CHEBI:29105"/>
    </ligand>
</feature>
<organism evidence="13 14">
    <name type="scientific">Streptomyces smaragdinus</name>
    <dbReference type="NCBI Taxonomy" id="2585196"/>
    <lineage>
        <taxon>Bacteria</taxon>
        <taxon>Bacillati</taxon>
        <taxon>Actinomycetota</taxon>
        <taxon>Actinomycetes</taxon>
        <taxon>Kitasatosporales</taxon>
        <taxon>Streptomycetaceae</taxon>
        <taxon>Streptomyces</taxon>
    </lineage>
</organism>
<keyword evidence="14" id="KW-1185">Reference proteome</keyword>
<evidence type="ECO:0000313" key="13">
    <source>
        <dbReference type="EMBL" id="MQY16060.1"/>
    </source>
</evidence>
<feature type="binding site" evidence="10">
    <location>
        <position position="96"/>
    </location>
    <ligand>
        <name>Zn(2+)</name>
        <dbReference type="ChEBI" id="CHEBI:29105"/>
    </ligand>
</feature>
<dbReference type="InterPro" id="IPR011051">
    <property type="entry name" value="RmlC_Cupin_sf"/>
</dbReference>
<dbReference type="OrthoDB" id="9792649at2"/>
<dbReference type="InterPro" id="IPR001250">
    <property type="entry name" value="Man6P_Isoase-1"/>
</dbReference>
<dbReference type="PIRSF" id="PIRSF001480">
    <property type="entry name" value="Mannose-6-phosphate_isomerase"/>
    <property type="match status" value="1"/>
</dbReference>
<dbReference type="SUPFAM" id="SSF51182">
    <property type="entry name" value="RmlC-like cupins"/>
    <property type="match status" value="1"/>
</dbReference>
<dbReference type="PRINTS" id="PR00714">
    <property type="entry name" value="MAN6PISMRASE"/>
</dbReference>
<dbReference type="Gene3D" id="1.10.441.10">
    <property type="entry name" value="Phosphomannose Isomerase, domain 2"/>
    <property type="match status" value="1"/>
</dbReference>
<dbReference type="GO" id="GO:0008270">
    <property type="term" value="F:zinc ion binding"/>
    <property type="evidence" value="ECO:0007669"/>
    <property type="project" value="InterPro"/>
</dbReference>
<accession>A0A7K0CRL4</accession>
<dbReference type="InterPro" id="IPR049071">
    <property type="entry name" value="MPI_cupin_dom"/>
</dbReference>
<comment type="caution">
    <text evidence="13">The sequence shown here is derived from an EMBL/GenBank/DDBJ whole genome shotgun (WGS) entry which is preliminary data.</text>
</comment>
<dbReference type="EMBL" id="WEGJ01000044">
    <property type="protein sequence ID" value="MQY16060.1"/>
    <property type="molecule type" value="Genomic_DNA"/>
</dbReference>
<evidence type="ECO:0000256" key="7">
    <source>
        <dbReference type="ARBA" id="ARBA00029741"/>
    </source>
</evidence>
<dbReference type="Pfam" id="PF21621">
    <property type="entry name" value="MPI_cupin_dom"/>
    <property type="match status" value="1"/>
</dbReference>
<evidence type="ECO:0000256" key="6">
    <source>
        <dbReference type="ARBA" id="ARBA00023235"/>
    </source>
</evidence>
<dbReference type="NCBIfam" id="TIGR00218">
    <property type="entry name" value="manA"/>
    <property type="match status" value="1"/>
</dbReference>
<evidence type="ECO:0000256" key="10">
    <source>
        <dbReference type="PIRSR" id="PIRSR001480-2"/>
    </source>
</evidence>
<dbReference type="PANTHER" id="PTHR10309">
    <property type="entry name" value="MANNOSE-6-PHOSPHATE ISOMERASE"/>
    <property type="match status" value="1"/>
</dbReference>
<sequence>MDRLTNTVRPYAWGSTTAIPGLLGEEPTGGPQAELWMGAHPGAPSRIDRGAGPVSLADVIAADPVAELGAPCADRFGPRLPFLFKVLAAAEPLSLQVHPDLNQAKAGFLAEEEAGIALDAPERMYKDTNHKPELICALTLFEGLCGFRTPAQAADLLEGLNVDGLVPYVDVLRAKPEADALREVFTAVLTAPREAIAATVGEAVAAATGLATGDGPFAADYAMYAAVARTYPGDPGILAGMLMNPVRLQPGEAMYLGAGVPHAYLDGVGVEIMANSDNVLRCGFTPKHIDVPELLRVVRFVPGETDVLHASPADGAYDTPLDDFRLHRHDLDAAARTLDTGRPQIVLCTDGSAELTSADGTHLSLRRGESAFLPAAGAPVRATGSGTLFRATVRG</sequence>
<dbReference type="Pfam" id="PF20511">
    <property type="entry name" value="PMI_typeI_cat"/>
    <property type="match status" value="1"/>
</dbReference>
<reference evidence="13 14" key="1">
    <citation type="submission" date="2019-10" db="EMBL/GenBank/DDBJ databases">
        <title>Streptomyces smaragdinus sp. nov. and Streptomyces fabii sp. nov., isolated from the gut of fungus growing-termite Macrotermes natalensis.</title>
        <authorList>
            <person name="Schwitalla J."/>
            <person name="Benndorf R."/>
            <person name="Martin K."/>
            <person name="De Beer W."/>
            <person name="Kaster A.-K."/>
            <person name="Vollmers J."/>
            <person name="Poulsen M."/>
            <person name="Beemelmanns C."/>
        </authorList>
    </citation>
    <scope>NUCLEOTIDE SEQUENCE [LARGE SCALE GENOMIC DNA]</scope>
    <source>
        <strain evidence="13 14">RB5</strain>
    </source>
</reference>
<dbReference type="Proteomes" id="UP000466345">
    <property type="component" value="Unassembled WGS sequence"/>
</dbReference>
<evidence type="ECO:0000256" key="1">
    <source>
        <dbReference type="ARBA" id="ARBA00000757"/>
    </source>
</evidence>
<dbReference type="InterPro" id="IPR046457">
    <property type="entry name" value="PMI_typeI_cat"/>
</dbReference>
<dbReference type="GO" id="GO:0005829">
    <property type="term" value="C:cytosol"/>
    <property type="evidence" value="ECO:0007669"/>
    <property type="project" value="TreeGrafter"/>
</dbReference>
<dbReference type="PROSITE" id="PS00965">
    <property type="entry name" value="PMI_I_1"/>
    <property type="match status" value="1"/>
</dbReference>
<feature type="domain" description="Mannose-6-phosphate isomerase cupin" evidence="12">
    <location>
        <begin position="321"/>
        <end position="391"/>
    </location>
</feature>
<dbReference type="Gene3D" id="2.60.120.10">
    <property type="entry name" value="Jelly Rolls"/>
    <property type="match status" value="2"/>
</dbReference>
<name>A0A7K0CRL4_9ACTN</name>
<evidence type="ECO:0000313" key="14">
    <source>
        <dbReference type="Proteomes" id="UP000466345"/>
    </source>
</evidence>
<protein>
    <recommendedName>
        <fullName evidence="3">mannose-6-phosphate isomerase</fullName>
        <ecNumber evidence="3">5.3.1.8</ecNumber>
    </recommendedName>
    <alternativeName>
        <fullName evidence="7">Phosphohexomutase</fullName>
    </alternativeName>
    <alternativeName>
        <fullName evidence="8">Phosphomannose isomerase</fullName>
    </alternativeName>
</protein>
<comment type="similarity">
    <text evidence="2">Belongs to the mannose-6-phosphate isomerase type 1 family.</text>
</comment>
<dbReference type="InterPro" id="IPR014710">
    <property type="entry name" value="RmlC-like_jellyroll"/>
</dbReference>
<feature type="active site" evidence="9">
    <location>
        <position position="281"/>
    </location>
</feature>
<dbReference type="InterPro" id="IPR016305">
    <property type="entry name" value="Mannose-6-P_Isomerase"/>
</dbReference>
<dbReference type="PANTHER" id="PTHR10309:SF0">
    <property type="entry name" value="MANNOSE-6-PHOSPHATE ISOMERASE"/>
    <property type="match status" value="1"/>
</dbReference>
<feature type="binding site" evidence="10">
    <location>
        <position position="98"/>
    </location>
    <ligand>
        <name>Zn(2+)</name>
        <dbReference type="ChEBI" id="CHEBI:29105"/>
    </ligand>
</feature>
<proteinExistence type="inferred from homology"/>
<evidence type="ECO:0000259" key="11">
    <source>
        <dbReference type="Pfam" id="PF20511"/>
    </source>
</evidence>
<evidence type="ECO:0000259" key="12">
    <source>
        <dbReference type="Pfam" id="PF21621"/>
    </source>
</evidence>
<dbReference type="AlphaFoldDB" id="A0A7K0CRL4"/>